<proteinExistence type="predicted"/>
<protein>
    <submittedName>
        <fullName evidence="2">Uncharacterized protein</fullName>
    </submittedName>
</protein>
<evidence type="ECO:0000313" key="2">
    <source>
        <dbReference type="EMBL" id="MCI55273.1"/>
    </source>
</evidence>
<keyword evidence="1" id="KW-0732">Signal</keyword>
<keyword evidence="3" id="KW-1185">Reference proteome</keyword>
<dbReference type="Proteomes" id="UP000265520">
    <property type="component" value="Unassembled WGS sequence"/>
</dbReference>
<accession>A0A392T2B9</accession>
<dbReference type="AlphaFoldDB" id="A0A392T2B9"/>
<feature type="non-terminal residue" evidence="2">
    <location>
        <position position="1"/>
    </location>
</feature>
<evidence type="ECO:0000256" key="1">
    <source>
        <dbReference type="SAM" id="SignalP"/>
    </source>
</evidence>
<feature type="chain" id="PRO_5017374466" evidence="1">
    <location>
        <begin position="22"/>
        <end position="49"/>
    </location>
</feature>
<name>A0A392T2B9_9FABA</name>
<sequence>LATAIAIAIASLISLGLSSLASNPHGEDVAKVEGGAASVLLCGFVIDSN</sequence>
<organism evidence="2 3">
    <name type="scientific">Trifolium medium</name>
    <dbReference type="NCBI Taxonomy" id="97028"/>
    <lineage>
        <taxon>Eukaryota</taxon>
        <taxon>Viridiplantae</taxon>
        <taxon>Streptophyta</taxon>
        <taxon>Embryophyta</taxon>
        <taxon>Tracheophyta</taxon>
        <taxon>Spermatophyta</taxon>
        <taxon>Magnoliopsida</taxon>
        <taxon>eudicotyledons</taxon>
        <taxon>Gunneridae</taxon>
        <taxon>Pentapetalae</taxon>
        <taxon>rosids</taxon>
        <taxon>fabids</taxon>
        <taxon>Fabales</taxon>
        <taxon>Fabaceae</taxon>
        <taxon>Papilionoideae</taxon>
        <taxon>50 kb inversion clade</taxon>
        <taxon>NPAAA clade</taxon>
        <taxon>Hologalegina</taxon>
        <taxon>IRL clade</taxon>
        <taxon>Trifolieae</taxon>
        <taxon>Trifolium</taxon>
    </lineage>
</organism>
<evidence type="ECO:0000313" key="3">
    <source>
        <dbReference type="Proteomes" id="UP000265520"/>
    </source>
</evidence>
<comment type="caution">
    <text evidence="2">The sequence shown here is derived from an EMBL/GenBank/DDBJ whole genome shotgun (WGS) entry which is preliminary data.</text>
</comment>
<reference evidence="2 3" key="1">
    <citation type="journal article" date="2018" name="Front. Plant Sci.">
        <title>Red Clover (Trifolium pratense) and Zigzag Clover (T. medium) - A Picture of Genomic Similarities and Differences.</title>
        <authorList>
            <person name="Dluhosova J."/>
            <person name="Istvanek J."/>
            <person name="Nedelnik J."/>
            <person name="Repkova J."/>
        </authorList>
    </citation>
    <scope>NUCLEOTIDE SEQUENCE [LARGE SCALE GENOMIC DNA]</scope>
    <source>
        <strain evidence="3">cv. 10/8</strain>
        <tissue evidence="2">Leaf</tissue>
    </source>
</reference>
<dbReference type="EMBL" id="LXQA010493481">
    <property type="protein sequence ID" value="MCI55273.1"/>
    <property type="molecule type" value="Genomic_DNA"/>
</dbReference>
<feature type="signal peptide" evidence="1">
    <location>
        <begin position="1"/>
        <end position="21"/>
    </location>
</feature>